<dbReference type="EMBL" id="VSSQ01000229">
    <property type="protein sequence ID" value="MPL86897.1"/>
    <property type="molecule type" value="Genomic_DNA"/>
</dbReference>
<evidence type="ECO:0008006" key="2">
    <source>
        <dbReference type="Google" id="ProtNLM"/>
    </source>
</evidence>
<sequence length="737" mass="77316">MEHGQGRGNRGKGLMVATMRAQPLRKILRRPVPLTAGLAARLPLLAVLVAALVVGLCLAACTKHSGTATPLRREQPTGSASLLPRADPGYLQWLERQSMLGSTQELTGQVSGTDLIWRNSASARRVPLLLTAAPNWFDVNPHSLGAGQPALRALAQPGVDAFWAQAGFGGLFLAPLGEKGDIWSAHAASALPDAASEAGDNVTALRPDPSLGTGEDFSRLTAKLDQAQMQMGGELPPAATGLGPDFILQARRASRFDGLYAMMSVPQKDWDVLPATAGEWDCLPLRQTAVAELRKRGVVPDQLRRDTLDWATPGGWAVTGEVRGADGQVRRWVYRYSGNALRPVLLWQDPSGQARRVFSASVIQHTGLQQQTLAGIRLEALMGLDAQVEGQSGGRTDPSALVPGLEALESLAGEVHRYGGWAVQDDVLPPSLTKAVLATAVDFSRDSITPAAAAYALLSGDAAPLGALLKASLAAGVDHSRLARGLRDRQYVDWRPLLDLPDGQALVRRAQSLARGAPEASGLPVTQAELAARALGLDAASAVRPDHAQAMESACLLLLGWRIGLPGLTFLSPQDITGALGLPQGSGKGASSAGSVPLWGATNLPGGQSPAPLAFGPLDMQWSRETSFARQIARLLQARRATGLASGRLVQVVNGPSGCVATLSSLPGGGYWLLAANFSDRKQHLACPLPAGAQGPARDVLSGQSLPTGRAVGIDLDARQARHILLGEPKTHEGAMP</sequence>
<gene>
    <name evidence="1" type="ORF">SDC9_32884</name>
</gene>
<reference evidence="1" key="1">
    <citation type="submission" date="2019-08" db="EMBL/GenBank/DDBJ databases">
        <authorList>
            <person name="Kucharzyk K."/>
            <person name="Murdoch R.W."/>
            <person name="Higgins S."/>
            <person name="Loffler F."/>
        </authorList>
    </citation>
    <scope>NUCLEOTIDE SEQUENCE</scope>
</reference>
<comment type="caution">
    <text evidence="1">The sequence shown here is derived from an EMBL/GenBank/DDBJ whole genome shotgun (WGS) entry which is preliminary data.</text>
</comment>
<accession>A0A644V6S2</accession>
<dbReference type="AlphaFoldDB" id="A0A644V6S2"/>
<organism evidence="1">
    <name type="scientific">bioreactor metagenome</name>
    <dbReference type="NCBI Taxonomy" id="1076179"/>
    <lineage>
        <taxon>unclassified sequences</taxon>
        <taxon>metagenomes</taxon>
        <taxon>ecological metagenomes</taxon>
    </lineage>
</organism>
<proteinExistence type="predicted"/>
<evidence type="ECO:0000313" key="1">
    <source>
        <dbReference type="EMBL" id="MPL86897.1"/>
    </source>
</evidence>
<name>A0A644V6S2_9ZZZZ</name>
<protein>
    <recommendedName>
        <fullName evidence="2">DUF3459 domain-containing protein</fullName>
    </recommendedName>
</protein>